<dbReference type="PANTHER" id="PTHR43758:SF2">
    <property type="entry name" value="OXIDIZED PURINE NUCLEOSIDE TRIPHOSPHATE HYDROLASE"/>
    <property type="match status" value="1"/>
</dbReference>
<accession>A0ABR7NAC5</accession>
<keyword evidence="3" id="KW-0479">Metal-binding</keyword>
<feature type="domain" description="Nudix hydrolase" evidence="6">
    <location>
        <begin position="1"/>
        <end position="129"/>
    </location>
</feature>
<dbReference type="InterPro" id="IPR015797">
    <property type="entry name" value="NUDIX_hydrolase-like_dom_sf"/>
</dbReference>
<feature type="domain" description="Nudix hydrolase" evidence="6">
    <location>
        <begin position="183"/>
        <end position="330"/>
    </location>
</feature>
<keyword evidence="4" id="KW-0378">Hydrolase</keyword>
<dbReference type="InterPro" id="IPR003562">
    <property type="entry name" value="Mutator_MutX_prot"/>
</dbReference>
<reference evidence="7 8" key="1">
    <citation type="submission" date="2020-08" db="EMBL/GenBank/DDBJ databases">
        <title>Genome public.</title>
        <authorList>
            <person name="Liu C."/>
            <person name="Sun Q."/>
        </authorList>
    </citation>
    <scope>NUCLEOTIDE SEQUENCE [LARGE SCALE GENOMIC DNA]</scope>
    <source>
        <strain evidence="7 8">NSJ-46</strain>
    </source>
</reference>
<dbReference type="CDD" id="cd04692">
    <property type="entry name" value="NUDIX_Hydrolase"/>
    <property type="match status" value="1"/>
</dbReference>
<dbReference type="PANTHER" id="PTHR43758">
    <property type="entry name" value="7,8-DIHYDRO-8-OXOGUANINE TRIPHOSPHATASE"/>
    <property type="match status" value="1"/>
</dbReference>
<dbReference type="Gene3D" id="3.90.79.10">
    <property type="entry name" value="Nucleoside Triphosphate Pyrophosphohydrolase"/>
    <property type="match status" value="2"/>
</dbReference>
<sequence length="340" mass="39509">MIKLTTLCYLEKEDQYLMLHRTKKEQDENKDKWIGAGGKFEYGESPEDCLLREVKEETGYTLHSWRFRGIVTFVYGEDTVEYMCLYTADRWEGKQIICTEGDLEWVKKEEIWKMNLWEGDRIFFRLLTEETPFFSLKLVYNIEGTLKQAVLNGKKLELFDILNEDGTKSGIVRERGVAHLDGSLHATVHIWIARPNEKSGYDILLQRRSHHKDSSPDCLDISSAGHISTGDGFLPSAMREAKEELGLTLDPEKLKELGFHRKKFEGEFYGRPFRDNQLSKVYLYIEAIDITKLTLQEEEVSEVIWMDYQECKKGIQENTIKNCIYLDEFELVGKGLGIDG</sequence>
<evidence type="ECO:0000256" key="4">
    <source>
        <dbReference type="ARBA" id="ARBA00022801"/>
    </source>
</evidence>
<evidence type="ECO:0000256" key="2">
    <source>
        <dbReference type="ARBA" id="ARBA00005582"/>
    </source>
</evidence>
<protein>
    <submittedName>
        <fullName evidence="7">NUDIX domain-containing protein</fullName>
    </submittedName>
</protein>
<dbReference type="SUPFAM" id="SSF55811">
    <property type="entry name" value="Nudix"/>
    <property type="match status" value="2"/>
</dbReference>
<keyword evidence="5" id="KW-0460">Magnesium</keyword>
<dbReference type="PROSITE" id="PS51462">
    <property type="entry name" value="NUDIX"/>
    <property type="match status" value="2"/>
</dbReference>
<keyword evidence="8" id="KW-1185">Reference proteome</keyword>
<dbReference type="RefSeq" id="WP_249308526.1">
    <property type="nucleotide sequence ID" value="NZ_JACRSZ010000009.1"/>
</dbReference>
<proteinExistence type="inferred from homology"/>
<dbReference type="InterPro" id="IPR000086">
    <property type="entry name" value="NUDIX_hydrolase_dom"/>
</dbReference>
<evidence type="ECO:0000256" key="3">
    <source>
        <dbReference type="ARBA" id="ARBA00022723"/>
    </source>
</evidence>
<dbReference type="PRINTS" id="PR01402">
    <property type="entry name" value="MUTATORMUTX"/>
</dbReference>
<comment type="similarity">
    <text evidence="2">Belongs to the Nudix hydrolase family.</text>
</comment>
<evidence type="ECO:0000313" key="7">
    <source>
        <dbReference type="EMBL" id="MBC8573364.1"/>
    </source>
</evidence>
<evidence type="ECO:0000313" key="8">
    <source>
        <dbReference type="Proteomes" id="UP000657421"/>
    </source>
</evidence>
<gene>
    <name evidence="7" type="ORF">H8716_09770</name>
</gene>
<evidence type="ECO:0000256" key="1">
    <source>
        <dbReference type="ARBA" id="ARBA00001946"/>
    </source>
</evidence>
<dbReference type="EMBL" id="JACRSZ010000009">
    <property type="protein sequence ID" value="MBC8573364.1"/>
    <property type="molecule type" value="Genomic_DNA"/>
</dbReference>
<name>A0ABR7NAC5_9FIRM</name>
<dbReference type="Pfam" id="PF00293">
    <property type="entry name" value="NUDIX"/>
    <property type="match status" value="2"/>
</dbReference>
<comment type="cofactor">
    <cofactor evidence="1">
        <name>Mg(2+)</name>
        <dbReference type="ChEBI" id="CHEBI:18420"/>
    </cofactor>
</comment>
<organism evidence="7 8">
    <name type="scientific">Jingyaoa shaoxingensis</name>
    <dbReference type="NCBI Taxonomy" id="2763671"/>
    <lineage>
        <taxon>Bacteria</taxon>
        <taxon>Bacillati</taxon>
        <taxon>Bacillota</taxon>
        <taxon>Clostridia</taxon>
        <taxon>Lachnospirales</taxon>
        <taxon>Lachnospiraceae</taxon>
        <taxon>Jingyaoa</taxon>
    </lineage>
</organism>
<evidence type="ECO:0000259" key="6">
    <source>
        <dbReference type="PROSITE" id="PS51462"/>
    </source>
</evidence>
<dbReference type="Proteomes" id="UP000657421">
    <property type="component" value="Unassembled WGS sequence"/>
</dbReference>
<evidence type="ECO:0000256" key="5">
    <source>
        <dbReference type="ARBA" id="ARBA00022842"/>
    </source>
</evidence>
<comment type="caution">
    <text evidence="7">The sequence shown here is derived from an EMBL/GenBank/DDBJ whole genome shotgun (WGS) entry which is preliminary data.</text>
</comment>
<dbReference type="InterPro" id="IPR020084">
    <property type="entry name" value="NUDIX_hydrolase_CS"/>
</dbReference>
<dbReference type="PROSITE" id="PS00893">
    <property type="entry name" value="NUDIX_BOX"/>
    <property type="match status" value="1"/>
</dbReference>
<dbReference type="CDD" id="cd18886">
    <property type="entry name" value="NUDIX_MutT_Nudt1"/>
    <property type="match status" value="1"/>
</dbReference>